<evidence type="ECO:0000256" key="3">
    <source>
        <dbReference type="ARBA" id="ARBA00022692"/>
    </source>
</evidence>
<dbReference type="InterPro" id="IPR011701">
    <property type="entry name" value="MFS"/>
</dbReference>
<accession>A0ABQ8Q3U3</accession>
<feature type="transmembrane region" description="Helical" evidence="6">
    <location>
        <begin position="181"/>
        <end position="199"/>
    </location>
</feature>
<evidence type="ECO:0000313" key="9">
    <source>
        <dbReference type="Proteomes" id="UP001163828"/>
    </source>
</evidence>
<keyword evidence="5 6" id="KW-0472">Membrane</keyword>
<evidence type="ECO:0000256" key="6">
    <source>
        <dbReference type="SAM" id="Phobius"/>
    </source>
</evidence>
<dbReference type="Gene3D" id="1.20.1250.20">
    <property type="entry name" value="MFS general substrate transporter like domains"/>
    <property type="match status" value="2"/>
</dbReference>
<gene>
    <name evidence="8" type="ORF">F5050DRAFT_721036</name>
</gene>
<evidence type="ECO:0000256" key="2">
    <source>
        <dbReference type="ARBA" id="ARBA00022448"/>
    </source>
</evidence>
<feature type="transmembrane region" description="Helical" evidence="6">
    <location>
        <begin position="88"/>
        <end position="105"/>
    </location>
</feature>
<keyword evidence="2" id="KW-0813">Transport</keyword>
<feature type="transmembrane region" description="Helical" evidence="6">
    <location>
        <begin position="211"/>
        <end position="231"/>
    </location>
</feature>
<dbReference type="PROSITE" id="PS50850">
    <property type="entry name" value="MFS"/>
    <property type="match status" value="1"/>
</dbReference>
<reference evidence="8" key="1">
    <citation type="submission" date="2022-08" db="EMBL/GenBank/DDBJ databases">
        <authorList>
            <consortium name="DOE Joint Genome Institute"/>
            <person name="Min B."/>
            <person name="Riley R."/>
            <person name="Sierra-Patev S."/>
            <person name="Naranjo-Ortiz M."/>
            <person name="Looney B."/>
            <person name="Konkel Z."/>
            <person name="Slot J.C."/>
            <person name="Sakamoto Y."/>
            <person name="Steenwyk J.L."/>
            <person name="Rokas A."/>
            <person name="Carro J."/>
            <person name="Camarero S."/>
            <person name="Ferreira P."/>
            <person name="Molpeceres G."/>
            <person name="Ruiz-Duenas F.J."/>
            <person name="Serrano A."/>
            <person name="Henrissat B."/>
            <person name="Drula E."/>
            <person name="Hughes K.W."/>
            <person name="Mata J.L."/>
            <person name="Ishikawa N.K."/>
            <person name="Vargas-Isla R."/>
            <person name="Ushijima S."/>
            <person name="Smith C.A."/>
            <person name="Ahrendt S."/>
            <person name="Andreopoulos W."/>
            <person name="He G."/>
            <person name="Labutti K."/>
            <person name="Lipzen A."/>
            <person name="Ng V."/>
            <person name="Sandor L."/>
            <person name="Barry K."/>
            <person name="Martinez A.T."/>
            <person name="Xiao Y."/>
            <person name="Gibbons J.G."/>
            <person name="Terashima K."/>
            <person name="Hibbett D.S."/>
            <person name="Grigoriev I.V."/>
        </authorList>
    </citation>
    <scope>NUCLEOTIDE SEQUENCE</scope>
    <source>
        <strain evidence="8">TFB10827</strain>
    </source>
</reference>
<evidence type="ECO:0000256" key="4">
    <source>
        <dbReference type="ARBA" id="ARBA00022989"/>
    </source>
</evidence>
<proteinExistence type="predicted"/>
<evidence type="ECO:0000259" key="7">
    <source>
        <dbReference type="PROSITE" id="PS50850"/>
    </source>
</evidence>
<feature type="domain" description="Major facilitator superfamily (MFS) profile" evidence="7">
    <location>
        <begin position="52"/>
        <end position="464"/>
    </location>
</feature>
<feature type="transmembrane region" description="Helical" evidence="6">
    <location>
        <begin position="435"/>
        <end position="460"/>
    </location>
</feature>
<dbReference type="EMBL" id="MU790769">
    <property type="protein sequence ID" value="KAJ3993399.1"/>
    <property type="molecule type" value="Genomic_DNA"/>
</dbReference>
<dbReference type="Proteomes" id="UP001163828">
    <property type="component" value="Unassembled WGS sequence"/>
</dbReference>
<feature type="transmembrane region" description="Helical" evidence="6">
    <location>
        <begin position="376"/>
        <end position="394"/>
    </location>
</feature>
<feature type="transmembrane region" description="Helical" evidence="6">
    <location>
        <begin position="319"/>
        <end position="338"/>
    </location>
</feature>
<comment type="subcellular location">
    <subcellularLocation>
        <location evidence="1">Membrane</location>
        <topology evidence="1">Multi-pass membrane protein</topology>
    </subcellularLocation>
</comment>
<feature type="transmembrane region" description="Helical" evidence="6">
    <location>
        <begin position="125"/>
        <end position="150"/>
    </location>
</feature>
<dbReference type="InterPro" id="IPR036259">
    <property type="entry name" value="MFS_trans_sf"/>
</dbReference>
<evidence type="ECO:0000256" key="1">
    <source>
        <dbReference type="ARBA" id="ARBA00004141"/>
    </source>
</evidence>
<evidence type="ECO:0000256" key="5">
    <source>
        <dbReference type="ARBA" id="ARBA00023136"/>
    </source>
</evidence>
<dbReference type="PANTHER" id="PTHR43791">
    <property type="entry name" value="PERMEASE-RELATED"/>
    <property type="match status" value="1"/>
</dbReference>
<keyword evidence="4 6" id="KW-1133">Transmembrane helix</keyword>
<comment type="caution">
    <text evidence="8">The sequence shown here is derived from an EMBL/GenBank/DDBJ whole genome shotgun (WGS) entry which is preliminary data.</text>
</comment>
<feature type="transmembrane region" description="Helical" evidence="6">
    <location>
        <begin position="406"/>
        <end position="423"/>
    </location>
</feature>
<dbReference type="PANTHER" id="PTHR43791:SF10">
    <property type="entry name" value="MAJOR FACILITATOR SUPERFAMILY (MFS) PROFILE DOMAIN-CONTAINING PROTEIN"/>
    <property type="match status" value="1"/>
</dbReference>
<feature type="transmembrane region" description="Helical" evidence="6">
    <location>
        <begin position="345"/>
        <end position="364"/>
    </location>
</feature>
<sequence length="498" mass="55154">MSKKMSKNAEELQEVLGFPLTTSSNLSSSGYSTSQNDPILSRRVLRKIDWHLMPIMFITYNFNFIDKVILSSAAVFGLRDDTHLVGQQYSWVSSVFYFGYLGWTYPTTILIQKLPVGRYVSINTVIWGFVVACTALCTNFGGLISARFLLGMVESTTTPAFVYVTSMWYTREEIPVRTGTWFAGNSFGGFVASVLAYAIGQVEGSVAPWQWLFIIFGVATGLWGIIMLFTLPDSIESSPFLSEEEKKHVLDKVSQEGMGKTNRMTSIWRSEQAIECLIDPKTWLFFGISICTQIPNSGTQNFGNLVLEGFGFTSLQTTLVGIPSSFISFFTILITGWLSGKFNNLTCYLIVLVVLAPVAGSALIYSTKVSNGVKLFAYYLLATGPGALPLSMSLMSTNYKGVTKKMTVTAILFIAYCAGNIAGPQFFKTSEAPTYSTAFCSIMICYALVIVEALGLRLYLSWMNGKRQQSVENGATTKLNDLEEDTTDWQSCNMLYRL</sequence>
<evidence type="ECO:0000313" key="8">
    <source>
        <dbReference type="EMBL" id="KAJ3993399.1"/>
    </source>
</evidence>
<dbReference type="SUPFAM" id="SSF103473">
    <property type="entry name" value="MFS general substrate transporter"/>
    <property type="match status" value="1"/>
</dbReference>
<dbReference type="Pfam" id="PF07690">
    <property type="entry name" value="MFS_1"/>
    <property type="match status" value="1"/>
</dbReference>
<dbReference type="InterPro" id="IPR020846">
    <property type="entry name" value="MFS_dom"/>
</dbReference>
<name>A0ABQ8Q3U3_9AGAR</name>
<protein>
    <submittedName>
        <fullName evidence="8">Major facilitator superfamily domain-containing protein</fullName>
    </submittedName>
</protein>
<keyword evidence="9" id="KW-1185">Reference proteome</keyword>
<organism evidence="8 9">
    <name type="scientific">Lentinula boryana</name>
    <dbReference type="NCBI Taxonomy" id="40481"/>
    <lineage>
        <taxon>Eukaryota</taxon>
        <taxon>Fungi</taxon>
        <taxon>Dikarya</taxon>
        <taxon>Basidiomycota</taxon>
        <taxon>Agaricomycotina</taxon>
        <taxon>Agaricomycetes</taxon>
        <taxon>Agaricomycetidae</taxon>
        <taxon>Agaricales</taxon>
        <taxon>Marasmiineae</taxon>
        <taxon>Omphalotaceae</taxon>
        <taxon>Lentinula</taxon>
    </lineage>
</organism>
<keyword evidence="3 6" id="KW-0812">Transmembrane</keyword>